<evidence type="ECO:0000256" key="3">
    <source>
        <dbReference type="ARBA" id="ARBA00022448"/>
    </source>
</evidence>
<comment type="caution">
    <text evidence="8">The sequence shown here is derived from an EMBL/GenBank/DDBJ whole genome shotgun (WGS) entry which is preliminary data.</text>
</comment>
<keyword evidence="5" id="KW-0472">Membrane</keyword>
<keyword evidence="4" id="KW-0653">Protein transport</keyword>
<evidence type="ECO:0000256" key="1">
    <source>
        <dbReference type="ARBA" id="ARBA00004308"/>
    </source>
</evidence>
<dbReference type="InterPro" id="IPR028269">
    <property type="entry name" value="AP4E1_C"/>
</dbReference>
<evidence type="ECO:0000256" key="4">
    <source>
        <dbReference type="ARBA" id="ARBA00022927"/>
    </source>
</evidence>
<sequence length="653" mass="70578">MSTVFSVGGDTMQPDIPNSFLKLLSEGFDSVEEDRKLRLFAVDSYVSLLQGEPGKLPQRFLQVISWVLGEYSCLRADLEVDTVLRLLAKLLDMKTTSSETKSWVLMAMTKLCEGGGRSSLDTLLRQRAQELQHLSQDPELRARVLPRHTGLEPLEVDSSLSFLDGFVSEALAAGAAPYKPPHQRQEELAQAKALSLEPYGLSLPISMSSCSITDRQSPTLLSISSGLSGNSNDLSHKGGSSSLKLDGVKRVWGREGYLAQREPAEESAHVEVPSTLRSPIQQGGADGSHSQTPTHTPTPEPELEKQQLASSLFVGLGSHSSVCLMGKSEPTPQRFRRKARSPASSSGASENISNSLVSPPITVDTLMCNNLLDSRITSEPDVSPLDQTPPLSQGLAAASGSCDEELPDSDVKGSSPSLIGDDALVAADPAPHEEPPKDLLLSSYLPAELSGLSHSEITPLSSDQSLDLSACHILLELDSEELEVSCECDGAVGGARGHSVAVCQYSLSVKRPSVHVELVGTVSYQFPVGTPQSVQFSYKLPLSSFIRPLTLSTEEYGTMWLDFSHDTKQNLTLISDDPEPLAASLSVLKKKLQLHVVEIIGMEGIVACRLLQDQPCLMHCRLHAGTLAVWLRSPVPDLPDCLMYFCQRALQEH</sequence>
<dbReference type="Proteomes" id="UP001228049">
    <property type="component" value="Unassembled WGS sequence"/>
</dbReference>
<dbReference type="GO" id="GO:0005737">
    <property type="term" value="C:cytoplasm"/>
    <property type="evidence" value="ECO:0007669"/>
    <property type="project" value="UniProtKB-ARBA"/>
</dbReference>
<protein>
    <submittedName>
        <fullName evidence="8">AP-4 complex subunit epsilon-1</fullName>
    </submittedName>
</protein>
<comment type="subcellular location">
    <subcellularLocation>
        <location evidence="1">Endomembrane system</location>
    </subcellularLocation>
</comment>
<comment type="similarity">
    <text evidence="2">Belongs to the adaptor complexes large subunit family.</text>
</comment>
<proteinExistence type="inferred from homology"/>
<evidence type="ECO:0000256" key="5">
    <source>
        <dbReference type="ARBA" id="ARBA00023136"/>
    </source>
</evidence>
<dbReference type="Gene3D" id="1.25.10.10">
    <property type="entry name" value="Leucine-rich Repeat Variant"/>
    <property type="match status" value="1"/>
</dbReference>
<dbReference type="GO" id="GO:0015031">
    <property type="term" value="P:protein transport"/>
    <property type="evidence" value="ECO:0007669"/>
    <property type="project" value="UniProtKB-KW"/>
</dbReference>
<feature type="region of interest" description="Disordered" evidence="6">
    <location>
        <begin position="378"/>
        <end position="422"/>
    </location>
</feature>
<feature type="compositionally biased region" description="Low complexity" evidence="6">
    <location>
        <begin position="341"/>
        <end position="355"/>
    </location>
</feature>
<feature type="domain" description="AP-4 complex subunit epsilon-1 C-terminal" evidence="7">
    <location>
        <begin position="547"/>
        <end position="651"/>
    </location>
</feature>
<dbReference type="AlphaFoldDB" id="A0AAD9F4T2"/>
<evidence type="ECO:0000256" key="6">
    <source>
        <dbReference type="SAM" id="MobiDB-lite"/>
    </source>
</evidence>
<evidence type="ECO:0000256" key="2">
    <source>
        <dbReference type="ARBA" id="ARBA00006613"/>
    </source>
</evidence>
<dbReference type="InterPro" id="IPR050840">
    <property type="entry name" value="Adaptor_Complx_Large_Subunit"/>
</dbReference>
<name>A0AAD9F4T2_DISEL</name>
<dbReference type="EMBL" id="JASDAP010000018">
    <property type="protein sequence ID" value="KAK1888276.1"/>
    <property type="molecule type" value="Genomic_DNA"/>
</dbReference>
<feature type="region of interest" description="Disordered" evidence="6">
    <location>
        <begin position="260"/>
        <end position="304"/>
    </location>
</feature>
<reference evidence="8" key="1">
    <citation type="submission" date="2023-04" db="EMBL/GenBank/DDBJ databases">
        <title>Chromosome-level genome of Chaenocephalus aceratus.</title>
        <authorList>
            <person name="Park H."/>
        </authorList>
    </citation>
    <scope>NUCLEOTIDE SEQUENCE</scope>
    <source>
        <strain evidence="8">DE</strain>
        <tissue evidence="8">Muscle</tissue>
    </source>
</reference>
<accession>A0AAD9F4T2</accession>
<keyword evidence="3" id="KW-0813">Transport</keyword>
<gene>
    <name evidence="8" type="ORF">KUDE01_029059</name>
</gene>
<keyword evidence="9" id="KW-1185">Reference proteome</keyword>
<dbReference type="SMART" id="SM01356">
    <property type="entry name" value="AP4E_app_platf"/>
    <property type="match status" value="1"/>
</dbReference>
<dbReference type="Pfam" id="PF14807">
    <property type="entry name" value="AP4E_app_platf"/>
    <property type="match status" value="1"/>
</dbReference>
<dbReference type="InterPro" id="IPR011989">
    <property type="entry name" value="ARM-like"/>
</dbReference>
<evidence type="ECO:0000313" key="9">
    <source>
        <dbReference type="Proteomes" id="UP001228049"/>
    </source>
</evidence>
<feature type="region of interest" description="Disordered" evidence="6">
    <location>
        <begin position="324"/>
        <end position="357"/>
    </location>
</feature>
<evidence type="ECO:0000259" key="7">
    <source>
        <dbReference type="SMART" id="SM01356"/>
    </source>
</evidence>
<organism evidence="8 9">
    <name type="scientific">Dissostichus eleginoides</name>
    <name type="common">Patagonian toothfish</name>
    <name type="synonym">Dissostichus amissus</name>
    <dbReference type="NCBI Taxonomy" id="100907"/>
    <lineage>
        <taxon>Eukaryota</taxon>
        <taxon>Metazoa</taxon>
        <taxon>Chordata</taxon>
        <taxon>Craniata</taxon>
        <taxon>Vertebrata</taxon>
        <taxon>Euteleostomi</taxon>
        <taxon>Actinopterygii</taxon>
        <taxon>Neopterygii</taxon>
        <taxon>Teleostei</taxon>
        <taxon>Neoteleostei</taxon>
        <taxon>Acanthomorphata</taxon>
        <taxon>Eupercaria</taxon>
        <taxon>Perciformes</taxon>
        <taxon>Notothenioidei</taxon>
        <taxon>Nototheniidae</taxon>
        <taxon>Dissostichus</taxon>
    </lineage>
</organism>
<dbReference type="GO" id="GO:0012505">
    <property type="term" value="C:endomembrane system"/>
    <property type="evidence" value="ECO:0007669"/>
    <property type="project" value="UniProtKB-SubCell"/>
</dbReference>
<dbReference type="PANTHER" id="PTHR22780">
    <property type="entry name" value="ADAPTIN, ALPHA/GAMMA/EPSILON"/>
    <property type="match status" value="1"/>
</dbReference>
<evidence type="ECO:0000313" key="8">
    <source>
        <dbReference type="EMBL" id="KAK1888276.1"/>
    </source>
</evidence>